<organism evidence="1 2">
    <name type="scientific">Saccharata proteae CBS 121410</name>
    <dbReference type="NCBI Taxonomy" id="1314787"/>
    <lineage>
        <taxon>Eukaryota</taxon>
        <taxon>Fungi</taxon>
        <taxon>Dikarya</taxon>
        <taxon>Ascomycota</taxon>
        <taxon>Pezizomycotina</taxon>
        <taxon>Dothideomycetes</taxon>
        <taxon>Dothideomycetes incertae sedis</taxon>
        <taxon>Botryosphaeriales</taxon>
        <taxon>Saccharataceae</taxon>
        <taxon>Saccharata</taxon>
    </lineage>
</organism>
<dbReference type="EMBL" id="ML978718">
    <property type="protein sequence ID" value="KAF2087985.1"/>
    <property type="molecule type" value="Genomic_DNA"/>
</dbReference>
<gene>
    <name evidence="1" type="ORF">K490DRAFT_65265</name>
</gene>
<keyword evidence="2" id="KW-1185">Reference proteome</keyword>
<dbReference type="Proteomes" id="UP000799776">
    <property type="component" value="Unassembled WGS sequence"/>
</dbReference>
<protein>
    <submittedName>
        <fullName evidence="1">Uncharacterized protein</fullName>
    </submittedName>
</protein>
<name>A0A9P4HTY3_9PEZI</name>
<sequence>MPKPRKLAKIPPACILPSAQDLQPPQQLDVIMSARSVKIVDPYIKNVSRMKERADIMQEFCGGNRPIMSEERYDFVLRTLCSLYPAFMGGMSLSYALDEHGATFIALSVTTDGGLKHLLKGGAVKDQEKEENAVAWLQAKCSFCAAVVVEVGRQIMNVNVDVRVVDENKKQAKEAGEEAAVNEADDMDLAE</sequence>
<accession>A0A9P4HTY3</accession>
<evidence type="ECO:0000313" key="2">
    <source>
        <dbReference type="Proteomes" id="UP000799776"/>
    </source>
</evidence>
<reference evidence="1" key="1">
    <citation type="journal article" date="2020" name="Stud. Mycol.">
        <title>101 Dothideomycetes genomes: a test case for predicting lifestyles and emergence of pathogens.</title>
        <authorList>
            <person name="Haridas S."/>
            <person name="Albert R."/>
            <person name="Binder M."/>
            <person name="Bloem J."/>
            <person name="Labutti K."/>
            <person name="Salamov A."/>
            <person name="Andreopoulos B."/>
            <person name="Baker S."/>
            <person name="Barry K."/>
            <person name="Bills G."/>
            <person name="Bluhm B."/>
            <person name="Cannon C."/>
            <person name="Castanera R."/>
            <person name="Culley D."/>
            <person name="Daum C."/>
            <person name="Ezra D."/>
            <person name="Gonzalez J."/>
            <person name="Henrissat B."/>
            <person name="Kuo A."/>
            <person name="Liang C."/>
            <person name="Lipzen A."/>
            <person name="Lutzoni F."/>
            <person name="Magnuson J."/>
            <person name="Mondo S."/>
            <person name="Nolan M."/>
            <person name="Ohm R."/>
            <person name="Pangilinan J."/>
            <person name="Park H.-J."/>
            <person name="Ramirez L."/>
            <person name="Alfaro M."/>
            <person name="Sun H."/>
            <person name="Tritt A."/>
            <person name="Yoshinaga Y."/>
            <person name="Zwiers L.-H."/>
            <person name="Turgeon B."/>
            <person name="Goodwin S."/>
            <person name="Spatafora J."/>
            <person name="Crous P."/>
            <person name="Grigoriev I."/>
        </authorList>
    </citation>
    <scope>NUCLEOTIDE SEQUENCE</scope>
    <source>
        <strain evidence="1">CBS 121410</strain>
    </source>
</reference>
<comment type="caution">
    <text evidence="1">The sequence shown here is derived from an EMBL/GenBank/DDBJ whole genome shotgun (WGS) entry which is preliminary data.</text>
</comment>
<dbReference type="AlphaFoldDB" id="A0A9P4HTY3"/>
<proteinExistence type="predicted"/>
<evidence type="ECO:0000313" key="1">
    <source>
        <dbReference type="EMBL" id="KAF2087985.1"/>
    </source>
</evidence>